<gene>
    <name evidence="9" type="ORF">TVAG_015120</name>
</gene>
<reference evidence="9" key="1">
    <citation type="submission" date="2006-10" db="EMBL/GenBank/DDBJ databases">
        <authorList>
            <person name="Amadeo P."/>
            <person name="Zhao Q."/>
            <person name="Wortman J."/>
            <person name="Fraser-Liggett C."/>
            <person name="Carlton J."/>
        </authorList>
    </citation>
    <scope>NUCLEOTIDE SEQUENCE</scope>
    <source>
        <strain evidence="9">G3</strain>
    </source>
</reference>
<dbReference type="AlphaFoldDB" id="A2G375"/>
<evidence type="ECO:0000313" key="10">
    <source>
        <dbReference type="Proteomes" id="UP000001542"/>
    </source>
</evidence>
<feature type="transmembrane region" description="Helical" evidence="6">
    <location>
        <begin position="243"/>
        <end position="263"/>
    </location>
</feature>
<dbReference type="OrthoDB" id="270930at2759"/>
<dbReference type="VEuPathDB" id="TrichDB:TVAGG3_0122760"/>
<sequence length="280" mass="32563">MLRNLDIFPKLKDGTTVKTTLGGIISIFSLVFLIYNFRLEYKNYKEIESFLQLSSNEIQLPSKLPFEIDLYVWNDCANLHLDFLNLKRTDYLDVNVTSKDFKQIENFCYINARGIIPTTPGSIHIGFGENVKFYQKGHSHQYLTIKNTNLSHRIRLFTFGNFSIESPLYRHAVNIFKPDVYMLKYDLQLIPIESKNEIGFQILADFSKSKMEKIMSKGISGIVFDYNFSPLQLSSKAKYNPRIITISRVLGLFGSFFVLIRWLDTIVFTISGYIQKCRKH</sequence>
<keyword evidence="3 6" id="KW-0812">Transmembrane</keyword>
<evidence type="ECO:0000256" key="5">
    <source>
        <dbReference type="ARBA" id="ARBA00023136"/>
    </source>
</evidence>
<dbReference type="Proteomes" id="UP000001542">
    <property type="component" value="Unassembled WGS sequence"/>
</dbReference>
<evidence type="ECO:0000256" key="3">
    <source>
        <dbReference type="ARBA" id="ARBA00022692"/>
    </source>
</evidence>
<dbReference type="STRING" id="5722.A2G375"/>
<dbReference type="GO" id="GO:0005783">
    <property type="term" value="C:endoplasmic reticulum"/>
    <property type="evidence" value="ECO:0000318"/>
    <property type="project" value="GO_Central"/>
</dbReference>
<evidence type="ECO:0000313" key="9">
    <source>
        <dbReference type="EMBL" id="EAX88395.1"/>
    </source>
</evidence>
<evidence type="ECO:0000259" key="8">
    <source>
        <dbReference type="Pfam" id="PF13850"/>
    </source>
</evidence>
<proteinExistence type="inferred from homology"/>
<evidence type="ECO:0000256" key="2">
    <source>
        <dbReference type="ARBA" id="ARBA00005648"/>
    </source>
</evidence>
<dbReference type="PANTHER" id="PTHR10984">
    <property type="entry name" value="ENDOPLASMIC RETICULUM-GOLGI INTERMEDIATE COMPARTMENT PROTEIN"/>
    <property type="match status" value="1"/>
</dbReference>
<comment type="subcellular location">
    <subcellularLocation>
        <location evidence="1">Membrane</location>
        <topology evidence="1">Multi-pass membrane protein</topology>
    </subcellularLocation>
</comment>
<feature type="domain" description="Endoplasmic reticulum vesicle transporter N-terminal" evidence="8">
    <location>
        <begin position="2"/>
        <end position="85"/>
    </location>
</feature>
<comment type="similarity">
    <text evidence="2">Belongs to the ERGIC family.</text>
</comment>
<name>A2G375_TRIV3</name>
<dbReference type="GO" id="GO:0016020">
    <property type="term" value="C:membrane"/>
    <property type="evidence" value="ECO:0007669"/>
    <property type="project" value="UniProtKB-SubCell"/>
</dbReference>
<dbReference type="InterPro" id="IPR012936">
    <property type="entry name" value="Erv_C"/>
</dbReference>
<evidence type="ECO:0000256" key="4">
    <source>
        <dbReference type="ARBA" id="ARBA00022989"/>
    </source>
</evidence>
<evidence type="ECO:0000256" key="1">
    <source>
        <dbReference type="ARBA" id="ARBA00004141"/>
    </source>
</evidence>
<protein>
    <recommendedName>
        <fullName evidence="11">Endoplasmic reticulum vesicle transporter C-terminal domain-containing protein</fullName>
    </recommendedName>
</protein>
<dbReference type="PANTHER" id="PTHR10984:SF25">
    <property type="entry name" value="ENDOPLASMIC RETICULUM-GOLGI INTERMEDIATE COMPARTMENT PROTEIN 3"/>
    <property type="match status" value="1"/>
</dbReference>
<evidence type="ECO:0008006" key="11">
    <source>
        <dbReference type="Google" id="ProtNLM"/>
    </source>
</evidence>
<dbReference type="GO" id="GO:0030134">
    <property type="term" value="C:COPII-coated ER to Golgi transport vesicle"/>
    <property type="evidence" value="ECO:0000318"/>
    <property type="project" value="GO_Central"/>
</dbReference>
<dbReference type="KEGG" id="tva:4746054"/>
<evidence type="ECO:0000259" key="7">
    <source>
        <dbReference type="Pfam" id="PF07970"/>
    </source>
</evidence>
<dbReference type="VEuPathDB" id="TrichDB:TVAG_015120"/>
<dbReference type="InterPro" id="IPR039542">
    <property type="entry name" value="Erv_N"/>
</dbReference>
<dbReference type="InParanoid" id="A2G375"/>
<dbReference type="EMBL" id="DS114314">
    <property type="protein sequence ID" value="EAX88395.1"/>
    <property type="molecule type" value="Genomic_DNA"/>
</dbReference>
<keyword evidence="5 6" id="KW-0472">Membrane</keyword>
<reference evidence="9" key="2">
    <citation type="journal article" date="2007" name="Science">
        <title>Draft genome sequence of the sexually transmitted pathogen Trichomonas vaginalis.</title>
        <authorList>
            <person name="Carlton J.M."/>
            <person name="Hirt R.P."/>
            <person name="Silva J.C."/>
            <person name="Delcher A.L."/>
            <person name="Schatz M."/>
            <person name="Zhao Q."/>
            <person name="Wortman J.R."/>
            <person name="Bidwell S.L."/>
            <person name="Alsmark U.C.M."/>
            <person name="Besteiro S."/>
            <person name="Sicheritz-Ponten T."/>
            <person name="Noel C.J."/>
            <person name="Dacks J.B."/>
            <person name="Foster P.G."/>
            <person name="Simillion C."/>
            <person name="Van de Peer Y."/>
            <person name="Miranda-Saavedra D."/>
            <person name="Barton G.J."/>
            <person name="Westrop G.D."/>
            <person name="Mueller S."/>
            <person name="Dessi D."/>
            <person name="Fiori P.L."/>
            <person name="Ren Q."/>
            <person name="Paulsen I."/>
            <person name="Zhang H."/>
            <person name="Bastida-Corcuera F.D."/>
            <person name="Simoes-Barbosa A."/>
            <person name="Brown M.T."/>
            <person name="Hayes R.D."/>
            <person name="Mukherjee M."/>
            <person name="Okumura C.Y."/>
            <person name="Schneider R."/>
            <person name="Smith A.J."/>
            <person name="Vanacova S."/>
            <person name="Villalvazo M."/>
            <person name="Haas B.J."/>
            <person name="Pertea M."/>
            <person name="Feldblyum T.V."/>
            <person name="Utterback T.R."/>
            <person name="Shu C.L."/>
            <person name="Osoegawa K."/>
            <person name="de Jong P.J."/>
            <person name="Hrdy I."/>
            <person name="Horvathova L."/>
            <person name="Zubacova Z."/>
            <person name="Dolezal P."/>
            <person name="Malik S.B."/>
            <person name="Logsdon J.M. Jr."/>
            <person name="Henze K."/>
            <person name="Gupta A."/>
            <person name="Wang C.C."/>
            <person name="Dunne R.L."/>
            <person name="Upcroft J.A."/>
            <person name="Upcroft P."/>
            <person name="White O."/>
            <person name="Salzberg S.L."/>
            <person name="Tang P."/>
            <person name="Chiu C.-H."/>
            <person name="Lee Y.-S."/>
            <person name="Embley T.M."/>
            <person name="Coombs G.H."/>
            <person name="Mottram J.C."/>
            <person name="Tachezy J."/>
            <person name="Fraser-Liggett C.M."/>
            <person name="Johnson P.J."/>
        </authorList>
    </citation>
    <scope>NUCLEOTIDE SEQUENCE [LARGE SCALE GENOMIC DNA]</scope>
    <source>
        <strain evidence="9">G3</strain>
    </source>
</reference>
<dbReference type="SMR" id="A2G375"/>
<dbReference type="Pfam" id="PF07970">
    <property type="entry name" value="COPIIcoated_ERV"/>
    <property type="match status" value="1"/>
</dbReference>
<dbReference type="InterPro" id="IPR045888">
    <property type="entry name" value="Erv"/>
</dbReference>
<keyword evidence="4 6" id="KW-1133">Transmembrane helix</keyword>
<accession>A2G375</accession>
<dbReference type="RefSeq" id="XP_001301325.1">
    <property type="nucleotide sequence ID" value="XM_001301324.1"/>
</dbReference>
<evidence type="ECO:0000256" key="6">
    <source>
        <dbReference type="SAM" id="Phobius"/>
    </source>
</evidence>
<organism evidence="9 10">
    <name type="scientific">Trichomonas vaginalis (strain ATCC PRA-98 / G3)</name>
    <dbReference type="NCBI Taxonomy" id="412133"/>
    <lineage>
        <taxon>Eukaryota</taxon>
        <taxon>Metamonada</taxon>
        <taxon>Parabasalia</taxon>
        <taxon>Trichomonadida</taxon>
        <taxon>Trichomonadidae</taxon>
        <taxon>Trichomonas</taxon>
    </lineage>
</organism>
<feature type="transmembrane region" description="Helical" evidence="6">
    <location>
        <begin position="20"/>
        <end position="37"/>
    </location>
</feature>
<keyword evidence="10" id="KW-1185">Reference proteome</keyword>
<dbReference type="Pfam" id="PF13850">
    <property type="entry name" value="ERGIC_N"/>
    <property type="match status" value="1"/>
</dbReference>
<feature type="domain" description="Endoplasmic reticulum vesicle transporter C-terminal" evidence="7">
    <location>
        <begin position="99"/>
        <end position="264"/>
    </location>
</feature>